<comment type="caution">
    <text evidence="1">The sequence shown here is derived from an EMBL/GenBank/DDBJ whole genome shotgun (WGS) entry which is preliminary data.</text>
</comment>
<protein>
    <submittedName>
        <fullName evidence="1">Unnamed protein product</fullName>
    </submittedName>
</protein>
<sequence length="125" mass="13404">MLAANCVKMDSVVFVGRRASSSGTRRQVGGKGSCRLPSLPWSSSLLPLLLSELQQLGKVVLQSPSLRKPLQQAGVSCKKIISSEFSYAATSGSERTRGSPSSAKTSKAGWFPIRGISEMQSRYPK</sequence>
<evidence type="ECO:0000313" key="1">
    <source>
        <dbReference type="EMBL" id="GMF30925.1"/>
    </source>
</evidence>
<accession>A0A9W6UDE4</accession>
<name>A0A9W6UDE4_9STRA</name>
<keyword evidence="2" id="KW-1185">Reference proteome</keyword>
<dbReference type="EMBL" id="BSXW01000870">
    <property type="protein sequence ID" value="GMF30925.1"/>
    <property type="molecule type" value="Genomic_DNA"/>
</dbReference>
<gene>
    <name evidence="1" type="ORF">Plil01_001322400</name>
</gene>
<dbReference type="AlphaFoldDB" id="A0A9W6UDE4"/>
<reference evidence="1" key="1">
    <citation type="submission" date="2023-04" db="EMBL/GenBank/DDBJ databases">
        <title>Phytophthora lilii NBRC 32176.</title>
        <authorList>
            <person name="Ichikawa N."/>
            <person name="Sato H."/>
            <person name="Tonouchi N."/>
        </authorList>
    </citation>
    <scope>NUCLEOTIDE SEQUENCE</scope>
    <source>
        <strain evidence="1">NBRC 32176</strain>
    </source>
</reference>
<evidence type="ECO:0000313" key="2">
    <source>
        <dbReference type="Proteomes" id="UP001165083"/>
    </source>
</evidence>
<proteinExistence type="predicted"/>
<dbReference type="Proteomes" id="UP001165083">
    <property type="component" value="Unassembled WGS sequence"/>
</dbReference>
<organism evidence="1 2">
    <name type="scientific">Phytophthora lilii</name>
    <dbReference type="NCBI Taxonomy" id="2077276"/>
    <lineage>
        <taxon>Eukaryota</taxon>
        <taxon>Sar</taxon>
        <taxon>Stramenopiles</taxon>
        <taxon>Oomycota</taxon>
        <taxon>Peronosporomycetes</taxon>
        <taxon>Peronosporales</taxon>
        <taxon>Peronosporaceae</taxon>
        <taxon>Phytophthora</taxon>
    </lineage>
</organism>